<dbReference type="Pfam" id="PF00400">
    <property type="entry name" value="WD40"/>
    <property type="match status" value="4"/>
</dbReference>
<dbReference type="PROSITE" id="PS50294">
    <property type="entry name" value="WD_REPEATS_REGION"/>
    <property type="match status" value="3"/>
</dbReference>
<proteinExistence type="predicted"/>
<feature type="compositionally biased region" description="Polar residues" evidence="4">
    <location>
        <begin position="200"/>
        <end position="223"/>
    </location>
</feature>
<feature type="compositionally biased region" description="Pro residues" evidence="4">
    <location>
        <begin position="138"/>
        <end position="147"/>
    </location>
</feature>
<feature type="region of interest" description="Disordered" evidence="4">
    <location>
        <begin position="196"/>
        <end position="260"/>
    </location>
</feature>
<dbReference type="Gene3D" id="2.130.10.10">
    <property type="entry name" value="YVTN repeat-like/Quinoprotein amine dehydrogenase"/>
    <property type="match status" value="1"/>
</dbReference>
<organism evidence="5 6">
    <name type="scientific">Gossypium darwinii</name>
    <name type="common">Darwin's cotton</name>
    <name type="synonym">Gossypium barbadense var. darwinii</name>
    <dbReference type="NCBI Taxonomy" id="34276"/>
    <lineage>
        <taxon>Eukaryota</taxon>
        <taxon>Viridiplantae</taxon>
        <taxon>Streptophyta</taxon>
        <taxon>Embryophyta</taxon>
        <taxon>Tracheophyta</taxon>
        <taxon>Spermatophyta</taxon>
        <taxon>Magnoliopsida</taxon>
        <taxon>eudicotyledons</taxon>
        <taxon>Gunneridae</taxon>
        <taxon>Pentapetalae</taxon>
        <taxon>rosids</taxon>
        <taxon>malvids</taxon>
        <taxon>Malvales</taxon>
        <taxon>Malvaceae</taxon>
        <taxon>Malvoideae</taxon>
        <taxon>Gossypium</taxon>
    </lineage>
</organism>
<dbReference type="InterPro" id="IPR040324">
    <property type="entry name" value="WDR44/Dgr2"/>
</dbReference>
<feature type="repeat" description="WD" evidence="3">
    <location>
        <begin position="515"/>
        <end position="555"/>
    </location>
</feature>
<feature type="repeat" description="WD" evidence="3">
    <location>
        <begin position="427"/>
        <end position="461"/>
    </location>
</feature>
<dbReference type="AlphaFoldDB" id="A0A5D2DU80"/>
<evidence type="ECO:0000256" key="2">
    <source>
        <dbReference type="ARBA" id="ARBA00022737"/>
    </source>
</evidence>
<dbReference type="EMBL" id="CM017701">
    <property type="protein sequence ID" value="TYG84680.1"/>
    <property type="molecule type" value="Genomic_DNA"/>
</dbReference>
<dbReference type="SMART" id="SM00320">
    <property type="entry name" value="WD40"/>
    <property type="match status" value="6"/>
</dbReference>
<feature type="compositionally biased region" description="Basic residues" evidence="4">
    <location>
        <begin position="804"/>
        <end position="813"/>
    </location>
</feature>
<protein>
    <recommendedName>
        <fullName evidence="7">Anaphase-promoting complex subunit 4 WD40 domain-containing protein</fullName>
    </recommendedName>
</protein>
<feature type="region of interest" description="Disordered" evidence="4">
    <location>
        <begin position="131"/>
        <end position="183"/>
    </location>
</feature>
<dbReference type="PRINTS" id="PR00320">
    <property type="entry name" value="GPROTEINBRPT"/>
</dbReference>
<feature type="repeat" description="WD" evidence="3">
    <location>
        <begin position="702"/>
        <end position="731"/>
    </location>
</feature>
<keyword evidence="1 3" id="KW-0853">WD repeat</keyword>
<dbReference type="PANTHER" id="PTHR14221">
    <property type="entry name" value="WD REPEAT DOMAIN 44"/>
    <property type="match status" value="1"/>
</dbReference>
<keyword evidence="6" id="KW-1185">Reference proteome</keyword>
<gene>
    <name evidence="5" type="ORF">ES288_D01G268600v1</name>
</gene>
<feature type="compositionally biased region" description="Basic and acidic residues" evidence="4">
    <location>
        <begin position="155"/>
        <end position="171"/>
    </location>
</feature>
<dbReference type="InterPro" id="IPR019775">
    <property type="entry name" value="WD40_repeat_CS"/>
</dbReference>
<dbReference type="InterPro" id="IPR020472">
    <property type="entry name" value="WD40_PAC1"/>
</dbReference>
<evidence type="ECO:0000256" key="3">
    <source>
        <dbReference type="PROSITE-ProRule" id="PRU00221"/>
    </source>
</evidence>
<sequence length="940" mass="103921">MEPRKLERRKTMTMNWDGLGDDDDEFFEPSNRVSSAVPRDLTDEDSDDFDDCRHSFSSNGSPIHRAKAVATVAPPIVAPPIMPPMSPNYDIWKSSPGSIKHRRQQLFQGMGLSDNKELLSFKHLDTNKVLNGSVRTTLPPPPPPPPKVTTTVTTDSKDEKNKKDGSKESKPRSGSVGGSRSDGEMELLSIEKKRKKQLLGSVSKQSLRRTSSLMSTPRAQSYPNKEATAKKASTKDATAVASSGSNNNNNNNVSTKQNDGLTSAFSDNNFEAFFLIKNLDNGKEFIVNEFDQDGMWNKLSDIQTGKQLTMDEFEKSVGYSPVVKDLMSRDENVNRMVTNQHGSDRKLNSYFSKSLKVSKKRGAAVLKSIKGVATSMTLRGEKEKEQNLFNVDQKKNNGNSNNNQWVKVRQTGKSYKELSALHLCQEIQAHEGSIWSIKFSTNARFLASAGEDTMIYVWEVQECEVKPMNEACSSPEDKKKKGKGSSSSKKGNQVPNYVHVPETVFSLSDKPICSFKGHLDDVLDLSWSRSQQLLSSSMDKTVRLWDLDTKSCLKLFAHNDYVTCIHFNPMDDDYFISGSLDTKVRIWNIPKRQVVDWTDINEMVTAVCYTPDGQGAIIGTHKGSCRLYSTEDCRLTQLDQITTQNKKKDNAKKITGFQYCPINPTELLITSADSRIRVLGGPEVFYKFKGFKNTNSQIAATFTSDGTYVISASEDSQVFIWRTEEPRNTGTGKRSVITARGHEYFPCKDVSVAIPWPGTIKSEPLSMTGSSHLKRSSKSLQVPNGESPTKNDHNKKILPLPPLPKKKSNHHLGKIITDEDGEMADSMSRSSTASASSRSSSVSNDDSSSSTSTSSMSRSSTLSGASNLNSSGSNRVSGSIRYGDSPSISSFIGSSPWSWFNVSSHGHNAAAWGLVIVTATLSGEIRIYQNFGLPRRVSRL</sequence>
<feature type="region of interest" description="Disordered" evidence="4">
    <location>
        <begin position="763"/>
        <end position="876"/>
    </location>
</feature>
<dbReference type="PROSITE" id="PS50082">
    <property type="entry name" value="WD_REPEATS_2"/>
    <property type="match status" value="4"/>
</dbReference>
<feature type="compositionally biased region" description="Low complexity" evidence="4">
    <location>
        <begin position="824"/>
        <end position="874"/>
    </location>
</feature>
<reference evidence="5 6" key="1">
    <citation type="submission" date="2019-06" db="EMBL/GenBank/DDBJ databases">
        <title>WGS assembly of Gossypium darwinii.</title>
        <authorList>
            <person name="Chen Z.J."/>
            <person name="Sreedasyam A."/>
            <person name="Ando A."/>
            <person name="Song Q."/>
            <person name="De L."/>
            <person name="Hulse-Kemp A."/>
            <person name="Ding M."/>
            <person name="Ye W."/>
            <person name="Kirkbride R."/>
            <person name="Jenkins J."/>
            <person name="Plott C."/>
            <person name="Lovell J."/>
            <person name="Lin Y.-M."/>
            <person name="Vaughn R."/>
            <person name="Liu B."/>
            <person name="Li W."/>
            <person name="Simpson S."/>
            <person name="Scheffler B."/>
            <person name="Saski C."/>
            <person name="Grover C."/>
            <person name="Hu G."/>
            <person name="Conover J."/>
            <person name="Carlson J."/>
            <person name="Shu S."/>
            <person name="Boston L."/>
            <person name="Williams M."/>
            <person name="Peterson D."/>
            <person name="Mcgee K."/>
            <person name="Jones D."/>
            <person name="Wendel J."/>
            <person name="Stelly D."/>
            <person name="Grimwood J."/>
            <person name="Schmutz J."/>
        </authorList>
    </citation>
    <scope>NUCLEOTIDE SEQUENCE [LARGE SCALE GENOMIC DNA]</scope>
    <source>
        <strain evidence="5">1808015.09</strain>
    </source>
</reference>
<evidence type="ECO:0008006" key="7">
    <source>
        <dbReference type="Google" id="ProtNLM"/>
    </source>
</evidence>
<dbReference type="PANTHER" id="PTHR14221:SF41">
    <property type="entry name" value="TRANSDUCIN_WD40 REPEAT-LIKE SUPERFAMILY PROTEIN"/>
    <property type="match status" value="1"/>
</dbReference>
<feature type="compositionally biased region" description="Low complexity" evidence="4">
    <location>
        <begin position="235"/>
        <end position="252"/>
    </location>
</feature>
<dbReference type="InterPro" id="IPR001680">
    <property type="entry name" value="WD40_rpt"/>
</dbReference>
<evidence type="ECO:0000256" key="1">
    <source>
        <dbReference type="ARBA" id="ARBA00022574"/>
    </source>
</evidence>
<dbReference type="InterPro" id="IPR015943">
    <property type="entry name" value="WD40/YVTN_repeat-like_dom_sf"/>
</dbReference>
<keyword evidence="2" id="KW-0677">Repeat</keyword>
<evidence type="ECO:0000313" key="6">
    <source>
        <dbReference type="Proteomes" id="UP000323506"/>
    </source>
</evidence>
<dbReference type="Proteomes" id="UP000323506">
    <property type="component" value="Chromosome D01"/>
</dbReference>
<accession>A0A5D2DU80</accession>
<dbReference type="InterPro" id="IPR036322">
    <property type="entry name" value="WD40_repeat_dom_sf"/>
</dbReference>
<dbReference type="PROSITE" id="PS00678">
    <property type="entry name" value="WD_REPEATS_1"/>
    <property type="match status" value="2"/>
</dbReference>
<evidence type="ECO:0000313" key="5">
    <source>
        <dbReference type="EMBL" id="TYG84680.1"/>
    </source>
</evidence>
<feature type="repeat" description="WD" evidence="3">
    <location>
        <begin position="555"/>
        <end position="589"/>
    </location>
</feature>
<dbReference type="SUPFAM" id="SSF50978">
    <property type="entry name" value="WD40 repeat-like"/>
    <property type="match status" value="1"/>
</dbReference>
<feature type="region of interest" description="Disordered" evidence="4">
    <location>
        <begin position="1"/>
        <end position="50"/>
    </location>
</feature>
<feature type="compositionally biased region" description="Polar residues" evidence="4">
    <location>
        <begin position="778"/>
        <end position="788"/>
    </location>
</feature>
<name>A0A5D2DU80_GOSDA</name>
<evidence type="ECO:0000256" key="4">
    <source>
        <dbReference type="SAM" id="MobiDB-lite"/>
    </source>
</evidence>
<feature type="region of interest" description="Disordered" evidence="4">
    <location>
        <begin position="469"/>
        <end position="495"/>
    </location>
</feature>